<dbReference type="InterPro" id="IPR036259">
    <property type="entry name" value="MFS_trans_sf"/>
</dbReference>
<organism evidence="9 10">
    <name type="scientific">Saccharopolyspora cebuensis</name>
    <dbReference type="NCBI Taxonomy" id="418759"/>
    <lineage>
        <taxon>Bacteria</taxon>
        <taxon>Bacillati</taxon>
        <taxon>Actinomycetota</taxon>
        <taxon>Actinomycetes</taxon>
        <taxon>Pseudonocardiales</taxon>
        <taxon>Pseudonocardiaceae</taxon>
        <taxon>Saccharopolyspora</taxon>
    </lineage>
</organism>
<dbReference type="Gene3D" id="1.20.1250.20">
    <property type="entry name" value="MFS general substrate transporter like domains"/>
    <property type="match status" value="1"/>
</dbReference>
<sequence>MSDREHTRERSRRDHRRVAVGTLIGTTIEWYDFFIYANAAALVLTPLFFEPFVASYGELAGRLISFATVGVSFIFRPLGAAVAGHFGDKLGRKAMLVLTLVLMGGATTAIGLVPSFDSIGMWGPILLIVLRVLQGFSAGGEWGGAALMAVEHAPAHQRGRYGGFPQIGVPIGMLIATAVLSIVTMTTSEQQFLDWGWRVPFLLSVVLVVVGMAIRLGVAESPVFAEAEDAKPAVRLPLVQMFRFNGPQVLQGALTFAANNAAGYMVTGGYVLSYTTAELGMDRSTILNLVTLTSAAWVVTTMSGAILSDRIGRTAVYKIGFAVLLIWVFPMFWLIDTRSVMLMGLAMLVFSVGIGFSYGPQAAMLAEMFPAHVRYSGAGLSYAFGAILGGAFAPMIATWLQAAFGSTMAVSGYLFGLTVIGMIAAFTIKDRTGKSLGAEALDIPGAAKLSAAIDR</sequence>
<keyword evidence="3" id="KW-1003">Cell membrane</keyword>
<keyword evidence="5 7" id="KW-1133">Transmembrane helix</keyword>
<gene>
    <name evidence="9" type="ORF">AB8O55_02150</name>
</gene>
<evidence type="ECO:0000256" key="5">
    <source>
        <dbReference type="ARBA" id="ARBA00022989"/>
    </source>
</evidence>
<feature type="transmembrane region" description="Helical" evidence="7">
    <location>
        <begin position="286"/>
        <end position="308"/>
    </location>
</feature>
<comment type="caution">
    <text evidence="9">The sequence shown here is derived from an EMBL/GenBank/DDBJ whole genome shotgun (WGS) entry which is preliminary data.</text>
</comment>
<dbReference type="PANTHER" id="PTHR43045:SF1">
    <property type="entry name" value="SHIKIMATE TRANSPORTER"/>
    <property type="match status" value="1"/>
</dbReference>
<keyword evidence="6 7" id="KW-0472">Membrane</keyword>
<evidence type="ECO:0000256" key="1">
    <source>
        <dbReference type="ARBA" id="ARBA00004651"/>
    </source>
</evidence>
<feature type="transmembrane region" description="Helical" evidence="7">
    <location>
        <begin position="315"/>
        <end position="335"/>
    </location>
</feature>
<dbReference type="RefSeq" id="WP_345361009.1">
    <property type="nucleotide sequence ID" value="NZ_BAABII010000005.1"/>
</dbReference>
<feature type="transmembrane region" description="Helical" evidence="7">
    <location>
        <begin position="408"/>
        <end position="428"/>
    </location>
</feature>
<dbReference type="EMBL" id="JBGEHV010000002">
    <property type="protein sequence ID" value="MEY8038188.1"/>
    <property type="molecule type" value="Genomic_DNA"/>
</dbReference>
<feature type="transmembrane region" description="Helical" evidence="7">
    <location>
        <begin position="125"/>
        <end position="150"/>
    </location>
</feature>
<dbReference type="InterPro" id="IPR011701">
    <property type="entry name" value="MFS"/>
</dbReference>
<keyword evidence="2" id="KW-0813">Transport</keyword>
<name>A0ABV4CAU1_9PSEU</name>
<dbReference type="InterPro" id="IPR020846">
    <property type="entry name" value="MFS_dom"/>
</dbReference>
<protein>
    <submittedName>
        <fullName evidence="9">MFS transporter</fullName>
    </submittedName>
</protein>
<dbReference type="PROSITE" id="PS50850">
    <property type="entry name" value="MFS"/>
    <property type="match status" value="1"/>
</dbReference>
<evidence type="ECO:0000313" key="9">
    <source>
        <dbReference type="EMBL" id="MEY8038188.1"/>
    </source>
</evidence>
<feature type="domain" description="Major facilitator superfamily (MFS) profile" evidence="8">
    <location>
        <begin position="18"/>
        <end position="433"/>
    </location>
</feature>
<feature type="transmembrane region" description="Helical" evidence="7">
    <location>
        <begin position="20"/>
        <end position="43"/>
    </location>
</feature>
<keyword evidence="4 7" id="KW-0812">Transmembrane</keyword>
<evidence type="ECO:0000313" key="10">
    <source>
        <dbReference type="Proteomes" id="UP001564626"/>
    </source>
</evidence>
<dbReference type="CDD" id="cd17369">
    <property type="entry name" value="MFS_ShiA_like"/>
    <property type="match status" value="1"/>
</dbReference>
<reference evidence="9 10" key="1">
    <citation type="submission" date="2024-08" db="EMBL/GenBank/DDBJ databases">
        <title>Genome mining of Saccharopolyspora cebuensis PGLac3 from Nigerian medicinal plant.</title>
        <authorList>
            <person name="Ezeobiora C.E."/>
            <person name="Igbokwe N.H."/>
            <person name="Amin D.H."/>
            <person name="Mendie U.E."/>
        </authorList>
    </citation>
    <scope>NUCLEOTIDE SEQUENCE [LARGE SCALE GENOMIC DNA]</scope>
    <source>
        <strain evidence="9 10">PGLac3</strain>
    </source>
</reference>
<dbReference type="PANTHER" id="PTHR43045">
    <property type="entry name" value="SHIKIMATE TRANSPORTER"/>
    <property type="match status" value="1"/>
</dbReference>
<feature type="transmembrane region" description="Helical" evidence="7">
    <location>
        <begin position="162"/>
        <end position="183"/>
    </location>
</feature>
<accession>A0ABV4CAU1</accession>
<evidence type="ECO:0000256" key="6">
    <source>
        <dbReference type="ARBA" id="ARBA00023136"/>
    </source>
</evidence>
<dbReference type="Pfam" id="PF07690">
    <property type="entry name" value="MFS_1"/>
    <property type="match status" value="1"/>
</dbReference>
<evidence type="ECO:0000256" key="7">
    <source>
        <dbReference type="SAM" id="Phobius"/>
    </source>
</evidence>
<feature type="transmembrane region" description="Helical" evidence="7">
    <location>
        <begin position="63"/>
        <end position="83"/>
    </location>
</feature>
<dbReference type="SUPFAM" id="SSF103473">
    <property type="entry name" value="MFS general substrate transporter"/>
    <property type="match status" value="1"/>
</dbReference>
<evidence type="ECO:0000256" key="3">
    <source>
        <dbReference type="ARBA" id="ARBA00022475"/>
    </source>
</evidence>
<feature type="transmembrane region" description="Helical" evidence="7">
    <location>
        <begin position="341"/>
        <end position="359"/>
    </location>
</feature>
<feature type="transmembrane region" description="Helical" evidence="7">
    <location>
        <begin position="95"/>
        <end position="113"/>
    </location>
</feature>
<feature type="transmembrane region" description="Helical" evidence="7">
    <location>
        <begin position="195"/>
        <end position="214"/>
    </location>
</feature>
<evidence type="ECO:0000259" key="8">
    <source>
        <dbReference type="PROSITE" id="PS50850"/>
    </source>
</evidence>
<evidence type="ECO:0000256" key="2">
    <source>
        <dbReference type="ARBA" id="ARBA00022448"/>
    </source>
</evidence>
<keyword evidence="10" id="KW-1185">Reference proteome</keyword>
<feature type="transmembrane region" description="Helical" evidence="7">
    <location>
        <begin position="380"/>
        <end position="402"/>
    </location>
</feature>
<evidence type="ECO:0000256" key="4">
    <source>
        <dbReference type="ARBA" id="ARBA00022692"/>
    </source>
</evidence>
<dbReference type="Proteomes" id="UP001564626">
    <property type="component" value="Unassembled WGS sequence"/>
</dbReference>
<feature type="transmembrane region" description="Helical" evidence="7">
    <location>
        <begin position="249"/>
        <end position="266"/>
    </location>
</feature>
<comment type="subcellular location">
    <subcellularLocation>
        <location evidence="1">Cell membrane</location>
        <topology evidence="1">Multi-pass membrane protein</topology>
    </subcellularLocation>
</comment>
<proteinExistence type="predicted"/>